<dbReference type="PANTHER" id="PTHR11414">
    <property type="entry name" value="CYSTATIN FAMILY MEMBER"/>
    <property type="match status" value="1"/>
</dbReference>
<evidence type="ECO:0000256" key="5">
    <source>
        <dbReference type="ARBA" id="ARBA00022704"/>
    </source>
</evidence>
<dbReference type="InterPro" id="IPR001713">
    <property type="entry name" value="Prot_inh_stefin"/>
</dbReference>
<dbReference type="STRING" id="307972.A0A2G8KS91"/>
<proteinExistence type="inferred from homology"/>
<keyword evidence="3" id="KW-0963">Cytoplasm</keyword>
<keyword evidence="5" id="KW-0789">Thiol protease inhibitor</keyword>
<dbReference type="Pfam" id="PF00031">
    <property type="entry name" value="Cystatin"/>
    <property type="match status" value="1"/>
</dbReference>
<keyword evidence="4" id="KW-0646">Protease inhibitor</keyword>
<comment type="caution">
    <text evidence="7">The sequence shown here is derived from an EMBL/GenBank/DDBJ whole genome shotgun (WGS) entry which is preliminary data.</text>
</comment>
<evidence type="ECO:0000256" key="1">
    <source>
        <dbReference type="ARBA" id="ARBA00004496"/>
    </source>
</evidence>
<keyword evidence="8" id="KW-1185">Reference proteome</keyword>
<dbReference type="EMBL" id="MRZV01000401">
    <property type="protein sequence ID" value="PIK50876.1"/>
    <property type="molecule type" value="Genomic_DNA"/>
</dbReference>
<dbReference type="GO" id="GO:0004869">
    <property type="term" value="F:cysteine-type endopeptidase inhibitor activity"/>
    <property type="evidence" value="ECO:0007669"/>
    <property type="project" value="UniProtKB-KW"/>
</dbReference>
<dbReference type="Proteomes" id="UP000230750">
    <property type="component" value="Unassembled WGS sequence"/>
</dbReference>
<dbReference type="PANTHER" id="PTHR11414:SF21">
    <property type="entry name" value="CYSTATIN 14A, TANDEM DUPLICATE 1-RELATED"/>
    <property type="match status" value="1"/>
</dbReference>
<dbReference type="InterPro" id="IPR046350">
    <property type="entry name" value="Cystatin_sf"/>
</dbReference>
<dbReference type="PROSITE" id="PS00287">
    <property type="entry name" value="CYSTATIN"/>
    <property type="match status" value="1"/>
</dbReference>
<evidence type="ECO:0000259" key="6">
    <source>
        <dbReference type="Pfam" id="PF00031"/>
    </source>
</evidence>
<feature type="domain" description="Cystatin" evidence="6">
    <location>
        <begin position="15"/>
        <end position="99"/>
    </location>
</feature>
<comment type="similarity">
    <text evidence="2">Belongs to the cystatin family.</text>
</comment>
<gene>
    <name evidence="7" type="ORF">BSL78_12257</name>
</gene>
<evidence type="ECO:0000256" key="3">
    <source>
        <dbReference type="ARBA" id="ARBA00022490"/>
    </source>
</evidence>
<dbReference type="InterPro" id="IPR000010">
    <property type="entry name" value="Cystatin_dom"/>
</dbReference>
<accession>A0A2G8KS91</accession>
<evidence type="ECO:0000256" key="4">
    <source>
        <dbReference type="ARBA" id="ARBA00022690"/>
    </source>
</evidence>
<reference evidence="7 8" key="1">
    <citation type="journal article" date="2017" name="PLoS Biol.">
        <title>The sea cucumber genome provides insights into morphological evolution and visceral regeneration.</title>
        <authorList>
            <person name="Zhang X."/>
            <person name="Sun L."/>
            <person name="Yuan J."/>
            <person name="Sun Y."/>
            <person name="Gao Y."/>
            <person name="Zhang L."/>
            <person name="Li S."/>
            <person name="Dai H."/>
            <person name="Hamel J.F."/>
            <person name="Liu C."/>
            <person name="Yu Y."/>
            <person name="Liu S."/>
            <person name="Lin W."/>
            <person name="Guo K."/>
            <person name="Jin S."/>
            <person name="Xu P."/>
            <person name="Storey K.B."/>
            <person name="Huan P."/>
            <person name="Zhang T."/>
            <person name="Zhou Y."/>
            <person name="Zhang J."/>
            <person name="Lin C."/>
            <person name="Li X."/>
            <person name="Xing L."/>
            <person name="Huo D."/>
            <person name="Sun M."/>
            <person name="Wang L."/>
            <person name="Mercier A."/>
            <person name="Li F."/>
            <person name="Yang H."/>
            <person name="Xiang J."/>
        </authorList>
    </citation>
    <scope>NUCLEOTIDE SEQUENCE [LARGE SCALE GENOMIC DNA]</scope>
    <source>
        <strain evidence="7">Shaxun</strain>
        <tissue evidence="7">Muscle</tissue>
    </source>
</reference>
<dbReference type="Gene3D" id="3.10.450.10">
    <property type="match status" value="1"/>
</dbReference>
<organism evidence="7 8">
    <name type="scientific">Stichopus japonicus</name>
    <name type="common">Sea cucumber</name>
    <dbReference type="NCBI Taxonomy" id="307972"/>
    <lineage>
        <taxon>Eukaryota</taxon>
        <taxon>Metazoa</taxon>
        <taxon>Echinodermata</taxon>
        <taxon>Eleutherozoa</taxon>
        <taxon>Echinozoa</taxon>
        <taxon>Holothuroidea</taxon>
        <taxon>Aspidochirotacea</taxon>
        <taxon>Aspidochirotida</taxon>
        <taxon>Stichopodidae</taxon>
        <taxon>Apostichopus</taxon>
    </lineage>
</organism>
<evidence type="ECO:0000313" key="8">
    <source>
        <dbReference type="Proteomes" id="UP000230750"/>
    </source>
</evidence>
<name>A0A2G8KS91_STIJA</name>
<dbReference type="SMR" id="A0A2G8KS91"/>
<comment type="subcellular location">
    <subcellularLocation>
        <location evidence="1">Cytoplasm</location>
    </subcellularLocation>
</comment>
<dbReference type="AlphaFoldDB" id="A0A2G8KS91"/>
<dbReference type="GO" id="GO:0005829">
    <property type="term" value="C:cytosol"/>
    <property type="evidence" value="ECO:0007669"/>
    <property type="project" value="TreeGrafter"/>
</dbReference>
<evidence type="ECO:0000256" key="2">
    <source>
        <dbReference type="ARBA" id="ARBA00009403"/>
    </source>
</evidence>
<dbReference type="PRINTS" id="PR00295">
    <property type="entry name" value="STEFINA"/>
</dbReference>
<dbReference type="OrthoDB" id="2429551at2759"/>
<dbReference type="FunFam" id="3.10.450.10:FF:000001">
    <property type="entry name" value="Cystatin-A"/>
    <property type="match status" value="1"/>
</dbReference>
<sequence length="106" mass="12000">MSLTKEERPSLGSISEPFNATMEQQALLAKIKPHVEKAAKTTFQTFETHLCCTQIVSGVMYFFKVHIGGEKYIHVKALKTLPIDADGVEFKGYQDNKTKDDLIIYF</sequence>
<dbReference type="InterPro" id="IPR018073">
    <property type="entry name" value="Prot_inh_cystat_CS"/>
</dbReference>
<evidence type="ECO:0000313" key="7">
    <source>
        <dbReference type="EMBL" id="PIK50876.1"/>
    </source>
</evidence>
<protein>
    <submittedName>
        <fullName evidence="7">Leukocyte cysteine proteinase inhibitor 1</fullName>
    </submittedName>
</protein>
<dbReference type="SUPFAM" id="SSF54403">
    <property type="entry name" value="Cystatin/monellin"/>
    <property type="match status" value="1"/>
</dbReference>